<dbReference type="HOGENOM" id="CLU_1874973_0_0_1"/>
<dbReference type="EMBL" id="JH659432">
    <property type="protein sequence ID" value="EXK25003.1"/>
    <property type="molecule type" value="Genomic_DNA"/>
</dbReference>
<proteinExistence type="inferred from homology"/>
<dbReference type="Pfam" id="PF07731">
    <property type="entry name" value="Cu-oxidase_2"/>
    <property type="match status" value="1"/>
</dbReference>
<protein>
    <recommendedName>
        <fullName evidence="2">Plastocyanin-like domain-containing protein</fullName>
    </recommendedName>
</protein>
<reference evidence="4" key="1">
    <citation type="submission" date="2012-04" db="EMBL/GenBank/DDBJ databases">
        <title>The Genome Sequence of Fusarium oxysporum melonis.</title>
        <authorList>
            <consortium name="The Broad Institute Genome Sequencing Platform"/>
            <person name="Ma L.-J."/>
            <person name="Gale L.R."/>
            <person name="Schwartz D.C."/>
            <person name="Zhou S."/>
            <person name="Corby-Kistler H."/>
            <person name="Young S.K."/>
            <person name="Zeng Q."/>
            <person name="Gargeya S."/>
            <person name="Fitzgerald M."/>
            <person name="Haas B."/>
            <person name="Abouelleil A."/>
            <person name="Alvarado L."/>
            <person name="Arachchi H.M."/>
            <person name="Berlin A."/>
            <person name="Brown A."/>
            <person name="Chapman S.B."/>
            <person name="Chen Z."/>
            <person name="Dunbar C."/>
            <person name="Freedman E."/>
            <person name="Gearin G."/>
            <person name="Goldberg J."/>
            <person name="Griggs A."/>
            <person name="Gujja S."/>
            <person name="Heiman D."/>
            <person name="Howarth C."/>
            <person name="Larson L."/>
            <person name="Lui A."/>
            <person name="MacDonald P.J.P."/>
            <person name="Montmayeur A."/>
            <person name="Murphy C."/>
            <person name="Neiman D."/>
            <person name="Pearson M."/>
            <person name="Priest M."/>
            <person name="Roberts A."/>
            <person name="Saif S."/>
            <person name="Shea T."/>
            <person name="Shenoy N."/>
            <person name="Sisk P."/>
            <person name="Stolte C."/>
            <person name="Sykes S."/>
            <person name="Wortman J."/>
            <person name="Nusbaum C."/>
            <person name="Birren B."/>
        </authorList>
    </citation>
    <scope>NUCLEOTIDE SEQUENCE</scope>
    <source>
        <strain evidence="4">26406</strain>
    </source>
</reference>
<dbReference type="PANTHER" id="PTHR11709:SF502">
    <property type="entry name" value="MULTICOPPER OXIDASE"/>
    <property type="match status" value="1"/>
</dbReference>
<dbReference type="SUPFAM" id="SSF49503">
    <property type="entry name" value="Cupredoxins"/>
    <property type="match status" value="1"/>
</dbReference>
<dbReference type="InterPro" id="IPR011706">
    <property type="entry name" value="Cu-oxidase_C"/>
</dbReference>
<dbReference type="InterPro" id="IPR008972">
    <property type="entry name" value="Cupredoxin"/>
</dbReference>
<sequence>MIINWGILTLLQAYEDQGPWSSPYNIIELDEGNKRAYMLVHSPFPVNHSVHLHGHDFFVLAQGDGVYIPGITEVNLINPPRRETAMLPAAGYLLLALETDNAGISLMHYHLGCHTTGGLDLQFVERKREIPKLVGYNLLNETCAKWNS</sequence>
<dbReference type="InterPro" id="IPR045087">
    <property type="entry name" value="Cu-oxidase_fam"/>
</dbReference>
<dbReference type="VEuPathDB" id="FungiDB:FOMG_18319"/>
<evidence type="ECO:0000259" key="2">
    <source>
        <dbReference type="Pfam" id="PF07731"/>
    </source>
</evidence>
<dbReference type="GO" id="GO:0016491">
    <property type="term" value="F:oxidoreductase activity"/>
    <property type="evidence" value="ECO:0007669"/>
    <property type="project" value="InterPro"/>
</dbReference>
<comment type="similarity">
    <text evidence="1">Belongs to the multicopper oxidase family.</text>
</comment>
<dbReference type="VEuPathDB" id="FungiDB:FOMG_18906"/>
<accession>W9Z9U0</accession>
<dbReference type="PANTHER" id="PTHR11709">
    <property type="entry name" value="MULTI-COPPER OXIDASE"/>
    <property type="match status" value="1"/>
</dbReference>
<dbReference type="EMBL" id="KI980386">
    <property type="protein sequence ID" value="EXK24358.1"/>
    <property type="molecule type" value="Genomic_DNA"/>
</dbReference>
<name>W9Z9U0_FUSOX</name>
<dbReference type="GO" id="GO:0005507">
    <property type="term" value="F:copper ion binding"/>
    <property type="evidence" value="ECO:0007669"/>
    <property type="project" value="InterPro"/>
</dbReference>
<reference evidence="4" key="2">
    <citation type="submission" date="2012-05" db="EMBL/GenBank/DDBJ databases">
        <title>Annotation of the Genome Sequence of Fusarium oxysporum f. sp. melonis 26406.</title>
        <authorList>
            <consortium name="The Broad Institute Genomics Platform"/>
            <person name="Ma L.-J."/>
            <person name="Corby-Kistler H."/>
            <person name="Broz K."/>
            <person name="Gale L.R."/>
            <person name="Jonkers W."/>
            <person name="O'Donnell K."/>
            <person name="Ploetz R."/>
            <person name="Steinberg C."/>
            <person name="Schwartz D.C."/>
            <person name="VanEtten H."/>
            <person name="Zhou S."/>
            <person name="Young S.K."/>
            <person name="Zeng Q."/>
            <person name="Gargeya S."/>
            <person name="Fitzgerald M."/>
            <person name="Abouelleil A."/>
            <person name="Alvarado L."/>
            <person name="Chapman S.B."/>
            <person name="Gainer-Dewar J."/>
            <person name="Goldberg J."/>
            <person name="Griggs A."/>
            <person name="Gujja S."/>
            <person name="Hansen M."/>
            <person name="Howarth C."/>
            <person name="Imamovic A."/>
            <person name="Ireland A."/>
            <person name="Larimer J."/>
            <person name="McCowan C."/>
            <person name="Murphy C."/>
            <person name="Pearson M."/>
            <person name="Poon T.W."/>
            <person name="Priest M."/>
            <person name="Roberts A."/>
            <person name="Saif S."/>
            <person name="Shea T."/>
            <person name="Sykes S."/>
            <person name="Wortman J."/>
            <person name="Nusbaum C."/>
            <person name="Birren B."/>
        </authorList>
    </citation>
    <scope>NUCLEOTIDE SEQUENCE</scope>
    <source>
        <strain evidence="4">26406</strain>
    </source>
</reference>
<gene>
    <name evidence="4" type="ORF">FOMG_18319</name>
    <name evidence="3" type="ORF">FOMG_18906</name>
</gene>
<dbReference type="Proteomes" id="UP000030703">
    <property type="component" value="Unassembled WGS sequence"/>
</dbReference>
<evidence type="ECO:0000256" key="1">
    <source>
        <dbReference type="ARBA" id="ARBA00010609"/>
    </source>
</evidence>
<evidence type="ECO:0000313" key="4">
    <source>
        <dbReference type="EMBL" id="EXK25003.1"/>
    </source>
</evidence>
<dbReference type="AlphaFoldDB" id="W9Z9U0"/>
<dbReference type="Gene3D" id="2.60.40.420">
    <property type="entry name" value="Cupredoxins - blue copper proteins"/>
    <property type="match status" value="1"/>
</dbReference>
<organism evidence="4">
    <name type="scientific">Fusarium oxysporum f. sp. melonis 26406</name>
    <dbReference type="NCBI Taxonomy" id="1089452"/>
    <lineage>
        <taxon>Eukaryota</taxon>
        <taxon>Fungi</taxon>
        <taxon>Dikarya</taxon>
        <taxon>Ascomycota</taxon>
        <taxon>Pezizomycotina</taxon>
        <taxon>Sordariomycetes</taxon>
        <taxon>Hypocreomycetidae</taxon>
        <taxon>Hypocreales</taxon>
        <taxon>Nectriaceae</taxon>
        <taxon>Fusarium</taxon>
        <taxon>Fusarium oxysporum species complex</taxon>
    </lineage>
</organism>
<feature type="domain" description="Plastocyanin-like" evidence="2">
    <location>
        <begin position="16"/>
        <end position="127"/>
    </location>
</feature>
<evidence type="ECO:0000313" key="3">
    <source>
        <dbReference type="EMBL" id="EXK24358.1"/>
    </source>
</evidence>